<feature type="coiled-coil region" evidence="7">
    <location>
        <begin position="188"/>
        <end position="215"/>
    </location>
</feature>
<evidence type="ECO:0000256" key="5">
    <source>
        <dbReference type="ARBA" id="ARBA00023163"/>
    </source>
</evidence>
<keyword evidence="3" id="KW-0805">Transcription regulation</keyword>
<dbReference type="GO" id="GO:0003700">
    <property type="term" value="F:DNA-binding transcription factor activity"/>
    <property type="evidence" value="ECO:0007669"/>
    <property type="project" value="InterPro"/>
</dbReference>
<gene>
    <name evidence="10" type="ORF">FCM35_KLT14006</name>
</gene>
<dbReference type="Gene3D" id="1.20.5.170">
    <property type="match status" value="1"/>
</dbReference>
<keyword evidence="4" id="KW-0238">DNA-binding</keyword>
<dbReference type="OrthoDB" id="2015618at2759"/>
<evidence type="ECO:0000259" key="9">
    <source>
        <dbReference type="PROSITE" id="PS50217"/>
    </source>
</evidence>
<name>A0A833Q9E5_9POAL</name>
<dbReference type="SUPFAM" id="SSF57959">
    <property type="entry name" value="Leucine zipper domain"/>
    <property type="match status" value="1"/>
</dbReference>
<dbReference type="EMBL" id="SWLB01000026">
    <property type="protein sequence ID" value="KAF3321790.1"/>
    <property type="molecule type" value="Genomic_DNA"/>
</dbReference>
<keyword evidence="7" id="KW-0175">Coiled coil</keyword>
<evidence type="ECO:0000313" key="11">
    <source>
        <dbReference type="Proteomes" id="UP000623129"/>
    </source>
</evidence>
<dbReference type="GO" id="GO:0005634">
    <property type="term" value="C:nucleus"/>
    <property type="evidence" value="ECO:0007669"/>
    <property type="project" value="UniProtKB-SubCell"/>
</dbReference>
<dbReference type="PROSITE" id="PS50217">
    <property type="entry name" value="BZIP"/>
    <property type="match status" value="1"/>
</dbReference>
<keyword evidence="5" id="KW-0804">Transcription</keyword>
<evidence type="ECO:0000256" key="1">
    <source>
        <dbReference type="ARBA" id="ARBA00004123"/>
    </source>
</evidence>
<feature type="region of interest" description="Disordered" evidence="8">
    <location>
        <begin position="1"/>
        <end position="21"/>
    </location>
</feature>
<dbReference type="Pfam" id="PF00170">
    <property type="entry name" value="bZIP_1"/>
    <property type="match status" value="1"/>
</dbReference>
<dbReference type="PANTHER" id="PTHR45693">
    <property type="entry name" value="TRANSCRIPTION FACTOR TGA9"/>
    <property type="match status" value="1"/>
</dbReference>
<evidence type="ECO:0000256" key="6">
    <source>
        <dbReference type="ARBA" id="ARBA00023242"/>
    </source>
</evidence>
<sequence>MGSHGVGETGPSRQPLGYALTTPSSHFFDHDGATYFGELEEALMQGVSGISTGSNRKPFFATNRPPTLEIFPSWPMRYNQTAKKSGEREESTTDSGSGQNTASQVESESPVSRKRGGGLSEQEEMMASIATVSKDVGRAGGANYTARNQEKKIINGSAGEESGKILDDKTLRRLAQNREAARKSRLRKKAYIQQLESSKVKLSQLEQNLNRVRSQVSAVA</sequence>
<dbReference type="PANTHER" id="PTHR45693:SF9">
    <property type="entry name" value="TRANSCRIPTION FACTOR TGA9"/>
    <property type="match status" value="1"/>
</dbReference>
<evidence type="ECO:0000313" key="10">
    <source>
        <dbReference type="EMBL" id="KAF3321790.1"/>
    </source>
</evidence>
<dbReference type="FunFam" id="1.20.5.170:FF:000019">
    <property type="entry name" value="BZIP family transcription factor"/>
    <property type="match status" value="1"/>
</dbReference>
<dbReference type="GO" id="GO:0003677">
    <property type="term" value="F:DNA binding"/>
    <property type="evidence" value="ECO:0007669"/>
    <property type="project" value="UniProtKB-KW"/>
</dbReference>
<comment type="subcellular location">
    <subcellularLocation>
        <location evidence="1">Nucleus</location>
    </subcellularLocation>
</comment>
<accession>A0A833Q9E5</accession>
<feature type="region of interest" description="Disordered" evidence="8">
    <location>
        <begin position="50"/>
        <end position="164"/>
    </location>
</feature>
<evidence type="ECO:0000256" key="2">
    <source>
        <dbReference type="ARBA" id="ARBA00007163"/>
    </source>
</evidence>
<organism evidence="10 11">
    <name type="scientific">Carex littledalei</name>
    <dbReference type="NCBI Taxonomy" id="544730"/>
    <lineage>
        <taxon>Eukaryota</taxon>
        <taxon>Viridiplantae</taxon>
        <taxon>Streptophyta</taxon>
        <taxon>Embryophyta</taxon>
        <taxon>Tracheophyta</taxon>
        <taxon>Spermatophyta</taxon>
        <taxon>Magnoliopsida</taxon>
        <taxon>Liliopsida</taxon>
        <taxon>Poales</taxon>
        <taxon>Cyperaceae</taxon>
        <taxon>Cyperoideae</taxon>
        <taxon>Cariceae</taxon>
        <taxon>Carex</taxon>
        <taxon>Carex subgen. Euthyceras</taxon>
    </lineage>
</organism>
<evidence type="ECO:0000256" key="7">
    <source>
        <dbReference type="SAM" id="Coils"/>
    </source>
</evidence>
<protein>
    <submittedName>
        <fullName evidence="10">Transcription factor TGA2-like isoform X1</fullName>
    </submittedName>
</protein>
<evidence type="ECO:0000256" key="3">
    <source>
        <dbReference type="ARBA" id="ARBA00023015"/>
    </source>
</evidence>
<comment type="caution">
    <text evidence="10">The sequence shown here is derived from an EMBL/GenBank/DDBJ whole genome shotgun (WGS) entry which is preliminary data.</text>
</comment>
<feature type="compositionally biased region" description="Polar residues" evidence="8">
    <location>
        <begin position="93"/>
        <end position="110"/>
    </location>
</feature>
<keyword evidence="6" id="KW-0539">Nucleus</keyword>
<evidence type="ECO:0000256" key="8">
    <source>
        <dbReference type="SAM" id="MobiDB-lite"/>
    </source>
</evidence>
<evidence type="ECO:0000256" key="4">
    <source>
        <dbReference type="ARBA" id="ARBA00023125"/>
    </source>
</evidence>
<proteinExistence type="inferred from homology"/>
<comment type="similarity">
    <text evidence="2">Belongs to the bZIP family.</text>
</comment>
<reference evidence="10" key="1">
    <citation type="submission" date="2020-01" db="EMBL/GenBank/DDBJ databases">
        <title>Genome sequence of Kobresia littledalei, the first chromosome-level genome in the family Cyperaceae.</title>
        <authorList>
            <person name="Qu G."/>
        </authorList>
    </citation>
    <scope>NUCLEOTIDE SEQUENCE</scope>
    <source>
        <strain evidence="10">C.B.Clarke</strain>
        <tissue evidence="10">Leaf</tissue>
    </source>
</reference>
<feature type="domain" description="BZIP" evidence="9">
    <location>
        <begin position="167"/>
        <end position="211"/>
    </location>
</feature>
<dbReference type="AlphaFoldDB" id="A0A833Q9E5"/>
<dbReference type="SMART" id="SM00338">
    <property type="entry name" value="BRLZ"/>
    <property type="match status" value="1"/>
</dbReference>
<dbReference type="Proteomes" id="UP000623129">
    <property type="component" value="Unassembled WGS sequence"/>
</dbReference>
<dbReference type="PROSITE" id="PS00036">
    <property type="entry name" value="BZIP_BASIC"/>
    <property type="match status" value="1"/>
</dbReference>
<dbReference type="InterPro" id="IPR004827">
    <property type="entry name" value="bZIP"/>
</dbReference>
<keyword evidence="11" id="KW-1185">Reference proteome</keyword>
<dbReference type="InterPro" id="IPR046347">
    <property type="entry name" value="bZIP_sf"/>
</dbReference>